<dbReference type="AlphaFoldDB" id="B9XQH9"/>
<dbReference type="STRING" id="320771.Cflav_PD0854"/>
<dbReference type="Proteomes" id="UP000003688">
    <property type="component" value="Unassembled WGS sequence"/>
</dbReference>
<organism evidence="1 2">
    <name type="scientific">Pedosphaera parvula (strain Ellin514)</name>
    <dbReference type="NCBI Taxonomy" id="320771"/>
    <lineage>
        <taxon>Bacteria</taxon>
        <taxon>Pseudomonadati</taxon>
        <taxon>Verrucomicrobiota</taxon>
        <taxon>Pedosphaerae</taxon>
        <taxon>Pedosphaerales</taxon>
        <taxon>Pedosphaeraceae</taxon>
        <taxon>Pedosphaera</taxon>
    </lineage>
</organism>
<keyword evidence="2" id="KW-1185">Reference proteome</keyword>
<evidence type="ECO:0000313" key="2">
    <source>
        <dbReference type="Proteomes" id="UP000003688"/>
    </source>
</evidence>
<sequence>MCMVFSVDAFSTFTIHSRCMFKGLLATEIGQVLLQELPISIFEPTKNSLAVISGLLKGRFQPIRVHEFGRYRKVSEGIGRYRKVSEGIGRYRKVSEGIGRYRKVKKIFCMPNCQRNENESSSLSGWHLFRCALDDACDRCWESAHHRLEGTDDGEVALSRLNSH</sequence>
<name>B9XQH9_PEDPL</name>
<reference evidence="1 2" key="1">
    <citation type="journal article" date="2011" name="J. Bacteriol.">
        <title>Genome sequence of 'Pedosphaera parvula' Ellin514, an aerobic Verrucomicrobial isolate from pasture soil.</title>
        <authorList>
            <person name="Kant R."/>
            <person name="van Passel M.W."/>
            <person name="Sangwan P."/>
            <person name="Palva A."/>
            <person name="Lucas S."/>
            <person name="Copeland A."/>
            <person name="Lapidus A."/>
            <person name="Glavina Del Rio T."/>
            <person name="Dalin E."/>
            <person name="Tice H."/>
            <person name="Bruce D."/>
            <person name="Goodwin L."/>
            <person name="Pitluck S."/>
            <person name="Chertkov O."/>
            <person name="Larimer F.W."/>
            <person name="Land M.L."/>
            <person name="Hauser L."/>
            <person name="Brettin T.S."/>
            <person name="Detter J.C."/>
            <person name="Han S."/>
            <person name="de Vos W.M."/>
            <person name="Janssen P.H."/>
            <person name="Smidt H."/>
        </authorList>
    </citation>
    <scope>NUCLEOTIDE SEQUENCE [LARGE SCALE GENOMIC DNA]</scope>
    <source>
        <strain evidence="1 2">Ellin514</strain>
    </source>
</reference>
<evidence type="ECO:0000313" key="1">
    <source>
        <dbReference type="EMBL" id="EEF57904.1"/>
    </source>
</evidence>
<gene>
    <name evidence="1" type="ORF">Cflav_PD0854</name>
</gene>
<protein>
    <submittedName>
        <fullName evidence="1">Uncharacterized protein</fullName>
    </submittedName>
</protein>
<dbReference type="EMBL" id="ABOX02000054">
    <property type="protein sequence ID" value="EEF57904.1"/>
    <property type="molecule type" value="Genomic_DNA"/>
</dbReference>
<comment type="caution">
    <text evidence="1">The sequence shown here is derived from an EMBL/GenBank/DDBJ whole genome shotgun (WGS) entry which is preliminary data.</text>
</comment>
<proteinExistence type="predicted"/>
<accession>B9XQH9</accession>